<evidence type="ECO:0000259" key="7">
    <source>
        <dbReference type="Pfam" id="PF04085"/>
    </source>
</evidence>
<evidence type="ECO:0000313" key="8">
    <source>
        <dbReference type="EMBL" id="ACU53715.1"/>
    </source>
</evidence>
<dbReference type="KEGG" id="afo:Afer_0767"/>
<name>C7LYA7_ACIFD</name>
<evidence type="ECO:0000256" key="4">
    <source>
        <dbReference type="ARBA" id="ARBA00032089"/>
    </source>
</evidence>
<keyword evidence="3 5" id="KW-0133">Cell shape</keyword>
<dbReference type="HOGENOM" id="CLU_042663_1_0_11"/>
<feature type="coiled-coil region" evidence="6">
    <location>
        <begin position="70"/>
        <end position="104"/>
    </location>
</feature>
<dbReference type="RefSeq" id="WP_015798204.1">
    <property type="nucleotide sequence ID" value="NC_013124.1"/>
</dbReference>
<dbReference type="InterPro" id="IPR055342">
    <property type="entry name" value="MreC_beta-barrel_core"/>
</dbReference>
<dbReference type="Gene3D" id="2.40.10.340">
    <property type="entry name" value="Rod shape-determining protein MreC, domain 1"/>
    <property type="match status" value="1"/>
</dbReference>
<dbReference type="AlphaFoldDB" id="C7LYA7"/>
<feature type="domain" description="Rod shape-determining protein MreC beta-barrel core" evidence="7">
    <location>
        <begin position="123"/>
        <end position="270"/>
    </location>
</feature>
<dbReference type="PIRSF" id="PIRSF038471">
    <property type="entry name" value="MreC"/>
    <property type="match status" value="1"/>
</dbReference>
<sequence>MSRLLARPRSTLLVLLVVGLTLVTVSFRSPNAFRLGTVRSLVTDLVNPVRNAVDGAFRPLASSVRGAVDYQQAEAEIRTLKAEVAQAELAAREHQAAVAQLDQLSRLLHLPWAGSIPVQPAEVIGTTPSNLQLSFVIDRGSAAGVAVGNPVVGGGGLVGRVVAVTSSTATVLEITDPTSVVGVRLPGSGQVGAMTGRGLGAPMSVSLIQPGTPLRRGAILVTSGLQGGLFPPGIPAARVRSVSNPLNALQEQISVVPLQNLSSLAYVDVLRWVPTSGSGA</sequence>
<dbReference type="PANTHER" id="PTHR34138">
    <property type="entry name" value="CELL SHAPE-DETERMINING PROTEIN MREC"/>
    <property type="match status" value="1"/>
</dbReference>
<evidence type="ECO:0000256" key="6">
    <source>
        <dbReference type="SAM" id="Coils"/>
    </source>
</evidence>
<dbReference type="PANTHER" id="PTHR34138:SF1">
    <property type="entry name" value="CELL SHAPE-DETERMINING PROTEIN MREC"/>
    <property type="match status" value="1"/>
</dbReference>
<evidence type="ECO:0000256" key="5">
    <source>
        <dbReference type="PIRNR" id="PIRNR038471"/>
    </source>
</evidence>
<evidence type="ECO:0000256" key="2">
    <source>
        <dbReference type="ARBA" id="ARBA00013855"/>
    </source>
</evidence>
<evidence type="ECO:0000313" key="9">
    <source>
        <dbReference type="Proteomes" id="UP000000771"/>
    </source>
</evidence>
<dbReference type="GO" id="GO:0005886">
    <property type="term" value="C:plasma membrane"/>
    <property type="evidence" value="ECO:0007669"/>
    <property type="project" value="TreeGrafter"/>
</dbReference>
<protein>
    <recommendedName>
        <fullName evidence="2 5">Cell shape-determining protein MreC</fullName>
    </recommendedName>
    <alternativeName>
        <fullName evidence="4 5">Cell shape protein MreC</fullName>
    </alternativeName>
</protein>
<dbReference type="Pfam" id="PF04085">
    <property type="entry name" value="MreC"/>
    <property type="match status" value="1"/>
</dbReference>
<evidence type="ECO:0000256" key="3">
    <source>
        <dbReference type="ARBA" id="ARBA00022960"/>
    </source>
</evidence>
<dbReference type="Gene3D" id="2.40.10.350">
    <property type="entry name" value="Rod shape-determining protein MreC, domain 2"/>
    <property type="match status" value="1"/>
</dbReference>
<dbReference type="InterPro" id="IPR042177">
    <property type="entry name" value="Cell/Rod_1"/>
</dbReference>
<proteinExistence type="inferred from homology"/>
<dbReference type="STRING" id="525909.Afer_0767"/>
<evidence type="ECO:0000256" key="1">
    <source>
        <dbReference type="ARBA" id="ARBA00009369"/>
    </source>
</evidence>
<dbReference type="Proteomes" id="UP000000771">
    <property type="component" value="Chromosome"/>
</dbReference>
<dbReference type="GO" id="GO:0008360">
    <property type="term" value="P:regulation of cell shape"/>
    <property type="evidence" value="ECO:0007669"/>
    <property type="project" value="UniProtKB-KW"/>
</dbReference>
<dbReference type="InterPro" id="IPR042175">
    <property type="entry name" value="Cell/Rod_MreC_2"/>
</dbReference>
<comment type="similarity">
    <text evidence="1 5">Belongs to the MreC family.</text>
</comment>
<dbReference type="eggNOG" id="COG1792">
    <property type="taxonomic scope" value="Bacteria"/>
</dbReference>
<accession>C7LYA7</accession>
<keyword evidence="6" id="KW-0175">Coiled coil</keyword>
<comment type="function">
    <text evidence="5">Involved in formation and maintenance of cell shape.</text>
</comment>
<gene>
    <name evidence="8" type="ordered locus">Afer_0767</name>
</gene>
<keyword evidence="9" id="KW-1185">Reference proteome</keyword>
<organism evidence="8 9">
    <name type="scientific">Acidimicrobium ferrooxidans (strain DSM 10331 / JCM 15462 / NBRC 103882 / ICP)</name>
    <dbReference type="NCBI Taxonomy" id="525909"/>
    <lineage>
        <taxon>Bacteria</taxon>
        <taxon>Bacillati</taxon>
        <taxon>Actinomycetota</taxon>
        <taxon>Acidimicrobiia</taxon>
        <taxon>Acidimicrobiales</taxon>
        <taxon>Acidimicrobiaceae</taxon>
        <taxon>Acidimicrobium</taxon>
    </lineage>
</organism>
<reference evidence="8 9" key="1">
    <citation type="journal article" date="2009" name="Stand. Genomic Sci.">
        <title>Complete genome sequence of Acidimicrobium ferrooxidans type strain (ICP).</title>
        <authorList>
            <person name="Clum A."/>
            <person name="Nolan M."/>
            <person name="Lang E."/>
            <person name="Glavina Del Rio T."/>
            <person name="Tice H."/>
            <person name="Copeland A."/>
            <person name="Cheng J.F."/>
            <person name="Lucas S."/>
            <person name="Chen F."/>
            <person name="Bruce D."/>
            <person name="Goodwin L."/>
            <person name="Pitluck S."/>
            <person name="Ivanova N."/>
            <person name="Mavrommatis K."/>
            <person name="Mikhailova N."/>
            <person name="Pati A."/>
            <person name="Chen A."/>
            <person name="Palaniappan K."/>
            <person name="Goker M."/>
            <person name="Spring S."/>
            <person name="Land M."/>
            <person name="Hauser L."/>
            <person name="Chang Y.J."/>
            <person name="Jeffries C.C."/>
            <person name="Chain P."/>
            <person name="Bristow J."/>
            <person name="Eisen J.A."/>
            <person name="Markowitz V."/>
            <person name="Hugenholtz P."/>
            <person name="Kyrpides N.C."/>
            <person name="Klenk H.P."/>
            <person name="Lapidus A."/>
        </authorList>
    </citation>
    <scope>NUCLEOTIDE SEQUENCE [LARGE SCALE GENOMIC DNA]</scope>
    <source>
        <strain evidence="9">DSM 10331 / JCM 15462 / NBRC 103882 / ICP</strain>
    </source>
</reference>
<dbReference type="EMBL" id="CP001631">
    <property type="protein sequence ID" value="ACU53715.1"/>
    <property type="molecule type" value="Genomic_DNA"/>
</dbReference>
<dbReference type="InterPro" id="IPR007221">
    <property type="entry name" value="MreC"/>
</dbReference>